<name>A0A1G2BB32_9BACT</name>
<dbReference type="Pfam" id="PF00534">
    <property type="entry name" value="Glycos_transf_1"/>
    <property type="match status" value="1"/>
</dbReference>
<dbReference type="EMBL" id="MHKI01000020">
    <property type="protein sequence ID" value="OGY86423.1"/>
    <property type="molecule type" value="Genomic_DNA"/>
</dbReference>
<proteinExistence type="predicted"/>
<dbReference type="CDD" id="cd03809">
    <property type="entry name" value="GT4_MtfB-like"/>
    <property type="match status" value="1"/>
</dbReference>
<dbReference type="Proteomes" id="UP000176420">
    <property type="component" value="Unassembled WGS sequence"/>
</dbReference>
<organism evidence="4 5">
    <name type="scientific">Candidatus Kerfeldbacteria bacterium RIFOXYB2_FULL_38_14</name>
    <dbReference type="NCBI Taxonomy" id="1798547"/>
    <lineage>
        <taxon>Bacteria</taxon>
        <taxon>Candidatus Kerfeldiibacteriota</taxon>
    </lineage>
</organism>
<evidence type="ECO:0000313" key="5">
    <source>
        <dbReference type="Proteomes" id="UP000176420"/>
    </source>
</evidence>
<dbReference type="InterPro" id="IPR028098">
    <property type="entry name" value="Glyco_trans_4-like_N"/>
</dbReference>
<evidence type="ECO:0000313" key="4">
    <source>
        <dbReference type="EMBL" id="OGY86423.1"/>
    </source>
</evidence>
<feature type="domain" description="Glycosyl transferase family 1" evidence="2">
    <location>
        <begin position="195"/>
        <end position="352"/>
    </location>
</feature>
<dbReference type="AlphaFoldDB" id="A0A1G2BB32"/>
<evidence type="ECO:0000256" key="1">
    <source>
        <dbReference type="ARBA" id="ARBA00022679"/>
    </source>
</evidence>
<evidence type="ECO:0000259" key="2">
    <source>
        <dbReference type="Pfam" id="PF00534"/>
    </source>
</evidence>
<protein>
    <recommendedName>
        <fullName evidence="6">Glycosyl transferase family 1 domain-containing protein</fullName>
    </recommendedName>
</protein>
<dbReference type="PANTHER" id="PTHR46401:SF2">
    <property type="entry name" value="GLYCOSYLTRANSFERASE WBBK-RELATED"/>
    <property type="match status" value="1"/>
</dbReference>
<sequence>MRIGIDGRSLQEPQYSGVSVYTQSLLQALLSLPEAEPHEFVCFLNGYALNADAIIKKFPQKNIRWLIKRWPNKLVTGGEIIFSYPNLRQLFGKVDMVFVPSMQFFPIKDHTVPWILTVHDLSFEKHPEYFSPKGRLWHKLLRPRQFCQSATRLLAVSEHTKDDLQEIYHLPHNKIEVIYPGLGAPTEISATTHQQSLNLPQNYIFFLSTIEPRKNLETLLSAFALVRQQHPDLYLVLAGAPGWQFKKIARALTADKNIIYLSYLAENVKWQILKQARVFVYPSLYEGFGFPPLEAQAMGTPVIVGSHSSLPEVLGNSALYANVLDVESLSRAISHLLENECLRQDFIAQGRKNVERFNWQNTARQTLNAFLNLKQ</sequence>
<evidence type="ECO:0000259" key="3">
    <source>
        <dbReference type="Pfam" id="PF13439"/>
    </source>
</evidence>
<dbReference type="Gene3D" id="3.40.50.2000">
    <property type="entry name" value="Glycogen Phosphorylase B"/>
    <property type="match status" value="2"/>
</dbReference>
<comment type="caution">
    <text evidence="4">The sequence shown here is derived from an EMBL/GenBank/DDBJ whole genome shotgun (WGS) entry which is preliminary data.</text>
</comment>
<reference evidence="4 5" key="1">
    <citation type="journal article" date="2016" name="Nat. Commun.">
        <title>Thousands of microbial genomes shed light on interconnected biogeochemical processes in an aquifer system.</title>
        <authorList>
            <person name="Anantharaman K."/>
            <person name="Brown C.T."/>
            <person name="Hug L.A."/>
            <person name="Sharon I."/>
            <person name="Castelle C.J."/>
            <person name="Probst A.J."/>
            <person name="Thomas B.C."/>
            <person name="Singh A."/>
            <person name="Wilkins M.J."/>
            <person name="Karaoz U."/>
            <person name="Brodie E.L."/>
            <person name="Williams K.H."/>
            <person name="Hubbard S.S."/>
            <person name="Banfield J.F."/>
        </authorList>
    </citation>
    <scope>NUCLEOTIDE SEQUENCE [LARGE SCALE GENOMIC DNA]</scope>
</reference>
<dbReference type="InterPro" id="IPR001296">
    <property type="entry name" value="Glyco_trans_1"/>
</dbReference>
<dbReference type="GO" id="GO:0016757">
    <property type="term" value="F:glycosyltransferase activity"/>
    <property type="evidence" value="ECO:0007669"/>
    <property type="project" value="InterPro"/>
</dbReference>
<gene>
    <name evidence="4" type="ORF">A2319_01220</name>
</gene>
<accession>A0A1G2BB32</accession>
<feature type="domain" description="Glycosyltransferase subfamily 4-like N-terminal" evidence="3">
    <location>
        <begin position="16"/>
        <end position="181"/>
    </location>
</feature>
<keyword evidence="1" id="KW-0808">Transferase</keyword>
<dbReference type="SUPFAM" id="SSF53756">
    <property type="entry name" value="UDP-Glycosyltransferase/glycogen phosphorylase"/>
    <property type="match status" value="1"/>
</dbReference>
<dbReference type="PANTHER" id="PTHR46401">
    <property type="entry name" value="GLYCOSYLTRANSFERASE WBBK-RELATED"/>
    <property type="match status" value="1"/>
</dbReference>
<evidence type="ECO:0008006" key="6">
    <source>
        <dbReference type="Google" id="ProtNLM"/>
    </source>
</evidence>
<dbReference type="Pfam" id="PF13439">
    <property type="entry name" value="Glyco_transf_4"/>
    <property type="match status" value="1"/>
</dbReference>